<proteinExistence type="predicted"/>
<dbReference type="InterPro" id="IPR032675">
    <property type="entry name" value="LRR_dom_sf"/>
</dbReference>
<organism evidence="3">
    <name type="scientific">Darwinula stevensoni</name>
    <dbReference type="NCBI Taxonomy" id="69355"/>
    <lineage>
        <taxon>Eukaryota</taxon>
        <taxon>Metazoa</taxon>
        <taxon>Ecdysozoa</taxon>
        <taxon>Arthropoda</taxon>
        <taxon>Crustacea</taxon>
        <taxon>Oligostraca</taxon>
        <taxon>Ostracoda</taxon>
        <taxon>Podocopa</taxon>
        <taxon>Podocopida</taxon>
        <taxon>Darwinulocopina</taxon>
        <taxon>Darwinuloidea</taxon>
        <taxon>Darwinulidae</taxon>
        <taxon>Darwinula</taxon>
    </lineage>
</organism>
<dbReference type="Gene3D" id="3.80.10.10">
    <property type="entry name" value="Ribonuclease Inhibitor"/>
    <property type="match status" value="2"/>
</dbReference>
<dbReference type="AlphaFoldDB" id="A0A7R9ACK9"/>
<accession>A0A7R9ACK9</accession>
<sequence length="422" mass="48301">MDCSSASSAAEISSALTKASWPSTQLWRFLTKHNTEVVELREGFFGVLSFQQITIDNTAVKEVHPSAMLPLKHFHTDLGIYNSLLKNFPFHILHEFQHLKELWLYNNLLTSVPAFKSDSLEILNLRDNEITSVEFDGWATPKLRELYLHNNLLTSVRFLIEDNTEVVELPEGFFGVLSFQQIRINNTAVKKVHSSAMLPLKHFNADLGIYNSLLKSFPFHILHVFQHLKQLWLHKNLLTSVPAFKSDSLEILSLRDNKITSVEFDGWATPKLRELYLENNLLTSVPAFKSDSLEILRLDNNTITSVEFDGWATPKLRELWLYNNLLTSVPAFKSNSLEILSLRDNTITSVEFDGWANPKLRELYLENNLLTSVPAFKIDGLEILRLDNNTITSVEFDGWAIVQQFVDLCAGLQKRQPRNTQS</sequence>
<name>A0A7R9ACK9_9CRUS</name>
<evidence type="ECO:0000256" key="2">
    <source>
        <dbReference type="ARBA" id="ARBA00022737"/>
    </source>
</evidence>
<dbReference type="PANTHER" id="PTHR24366">
    <property type="entry name" value="IG(IMMUNOGLOBULIN) AND LRR(LEUCINE RICH REPEAT) DOMAINS"/>
    <property type="match status" value="1"/>
</dbReference>
<keyword evidence="2" id="KW-0677">Repeat</keyword>
<protein>
    <submittedName>
        <fullName evidence="3">Uncharacterized protein</fullName>
    </submittedName>
</protein>
<dbReference type="Pfam" id="PF12799">
    <property type="entry name" value="LRR_4"/>
    <property type="match status" value="4"/>
</dbReference>
<gene>
    <name evidence="3" type="ORF">DSTB1V02_LOCUS11157</name>
</gene>
<dbReference type="EMBL" id="LR903030">
    <property type="protein sequence ID" value="CAD7251390.1"/>
    <property type="molecule type" value="Genomic_DNA"/>
</dbReference>
<dbReference type="SMART" id="SM00364">
    <property type="entry name" value="LRR_BAC"/>
    <property type="match status" value="8"/>
</dbReference>
<evidence type="ECO:0000313" key="3">
    <source>
        <dbReference type="EMBL" id="CAD7251390.1"/>
    </source>
</evidence>
<dbReference type="EMBL" id="CAJPEV010003513">
    <property type="protein sequence ID" value="CAG0899918.1"/>
    <property type="molecule type" value="Genomic_DNA"/>
</dbReference>
<reference evidence="3" key="1">
    <citation type="submission" date="2020-11" db="EMBL/GenBank/DDBJ databases">
        <authorList>
            <person name="Tran Van P."/>
        </authorList>
    </citation>
    <scope>NUCLEOTIDE SEQUENCE</scope>
</reference>
<evidence type="ECO:0000313" key="4">
    <source>
        <dbReference type="Proteomes" id="UP000677054"/>
    </source>
</evidence>
<dbReference type="OrthoDB" id="676979at2759"/>
<keyword evidence="4" id="KW-1185">Reference proteome</keyword>
<dbReference type="PROSITE" id="PS51450">
    <property type="entry name" value="LRR"/>
    <property type="match status" value="4"/>
</dbReference>
<dbReference type="Proteomes" id="UP000677054">
    <property type="component" value="Unassembled WGS sequence"/>
</dbReference>
<dbReference type="SMART" id="SM00369">
    <property type="entry name" value="LRR_TYP"/>
    <property type="match status" value="8"/>
</dbReference>
<keyword evidence="1" id="KW-0433">Leucine-rich repeat</keyword>
<evidence type="ECO:0000256" key="1">
    <source>
        <dbReference type="ARBA" id="ARBA00022614"/>
    </source>
</evidence>
<dbReference type="InterPro" id="IPR003591">
    <property type="entry name" value="Leu-rich_rpt_typical-subtyp"/>
</dbReference>
<dbReference type="InterPro" id="IPR025875">
    <property type="entry name" value="Leu-rich_rpt_4"/>
</dbReference>
<dbReference type="SUPFAM" id="SSF52058">
    <property type="entry name" value="L domain-like"/>
    <property type="match status" value="2"/>
</dbReference>
<dbReference type="InterPro" id="IPR001611">
    <property type="entry name" value="Leu-rich_rpt"/>
</dbReference>